<dbReference type="EMBL" id="LN899822">
    <property type="protein sequence ID" value="CUV59136.1"/>
    <property type="molecule type" value="Genomic_DNA"/>
</dbReference>
<protein>
    <submittedName>
        <fullName evidence="4">Uncharacterized protein</fullName>
    </submittedName>
</protein>
<dbReference type="EMBL" id="LN899825">
    <property type="protein sequence ID" value="CUV35057.1"/>
    <property type="molecule type" value="Genomic_DNA"/>
</dbReference>
<reference evidence="4" key="1">
    <citation type="submission" date="2015-10" db="EMBL/GenBank/DDBJ databases">
        <authorList>
            <person name="Gilbert D.G."/>
        </authorList>
    </citation>
    <scope>NUCLEOTIDE SEQUENCE</scope>
    <source>
        <strain evidence="4">Phyl III-seqv23</strain>
    </source>
</reference>
<evidence type="ECO:0000313" key="4">
    <source>
        <dbReference type="EMBL" id="CUV38499.1"/>
    </source>
</evidence>
<evidence type="ECO:0000313" key="2">
    <source>
        <dbReference type="EMBL" id="CUV25945.1"/>
    </source>
</evidence>
<name>A0A0S4VVE0_RALSL</name>
<keyword evidence="1" id="KW-0175">Coiled coil</keyword>
<organism evidence="4">
    <name type="scientific">Ralstonia solanacearum</name>
    <name type="common">Pseudomonas solanacearum</name>
    <dbReference type="NCBI Taxonomy" id="305"/>
    <lineage>
        <taxon>Bacteria</taxon>
        <taxon>Pseudomonadati</taxon>
        <taxon>Pseudomonadota</taxon>
        <taxon>Betaproteobacteria</taxon>
        <taxon>Burkholderiales</taxon>
        <taxon>Burkholderiaceae</taxon>
        <taxon>Ralstonia</taxon>
        <taxon>Ralstonia solanacearum species complex</taxon>
    </lineage>
</organism>
<evidence type="ECO:0000313" key="5">
    <source>
        <dbReference type="EMBL" id="CUV59136.1"/>
    </source>
</evidence>
<dbReference type="EMBL" id="LN899823">
    <property type="protein sequence ID" value="CUV25945.1"/>
    <property type="molecule type" value="Genomic_DNA"/>
</dbReference>
<evidence type="ECO:0000256" key="1">
    <source>
        <dbReference type="SAM" id="Coils"/>
    </source>
</evidence>
<dbReference type="EMBL" id="LN899826">
    <property type="protein sequence ID" value="CUV38499.1"/>
    <property type="molecule type" value="Genomic_DNA"/>
</dbReference>
<sequence>MSQVTLDEQRVQIVAAAEKGNTLVVPTVVKIGAAAYTVSLDFEAFLNLLAHSKPTAIYLLAVKFDPQEDLESWWDIDEGDEDDQALMRDAKVKQFIRKMGHADEIGSLMASFIVDGVLHTLYADAEWYAELAKQAEELKSQVYVARERKEDEEDKKMKALVREHAKTLCEHPKFAEGRPSKEKRTYLAESLFPGLETYLIYQVVDEASNMAWLANGK</sequence>
<evidence type="ECO:0000313" key="3">
    <source>
        <dbReference type="EMBL" id="CUV35057.1"/>
    </source>
</evidence>
<feature type="coiled-coil region" evidence="1">
    <location>
        <begin position="128"/>
        <end position="155"/>
    </location>
</feature>
<dbReference type="AlphaFoldDB" id="A0A0S4VVE0"/>
<gene>
    <name evidence="5" type="ORF">RD1301_v1_270026</name>
    <name evidence="2" type="ORF">RUN1744_v1_1160001</name>
    <name evidence="3" type="ORF">TD1301_v1_1200026</name>
    <name evidence="4" type="ORF">TF3108_v1_130026</name>
</gene>
<accession>A0A0S4VVE0</accession>
<proteinExistence type="predicted"/>